<sequence length="68" mass="7378">MEEEVYKGYTIKYKTVGDEWGALIWAPGSPALLGGGVPRATRVEGMGVLRARAYARVEEDIAKTKAPP</sequence>
<dbReference type="AlphaFoldDB" id="A0A1C3XS00"/>
<reference evidence="2" key="1">
    <citation type="submission" date="2016-08" db="EMBL/GenBank/DDBJ databases">
        <authorList>
            <person name="Varghese N."/>
            <person name="Submissions Spin"/>
        </authorList>
    </citation>
    <scope>NUCLEOTIDE SEQUENCE [LARGE SCALE GENOMIC DNA]</scope>
    <source>
        <strain evidence="2">ERR11</strain>
    </source>
</reference>
<evidence type="ECO:0000313" key="2">
    <source>
        <dbReference type="Proteomes" id="UP000199184"/>
    </source>
</evidence>
<name>A0A1C3XS00_9BRAD</name>
<dbReference type="Proteomes" id="UP000199184">
    <property type="component" value="Unassembled WGS sequence"/>
</dbReference>
<evidence type="ECO:0000313" key="1">
    <source>
        <dbReference type="EMBL" id="SCB55051.1"/>
    </source>
</evidence>
<keyword evidence="2" id="KW-1185">Reference proteome</keyword>
<gene>
    <name evidence="1" type="ORF">GA0061098_103425</name>
</gene>
<proteinExistence type="predicted"/>
<accession>A0A1C3XS00</accession>
<protein>
    <submittedName>
        <fullName evidence="1">Uncharacterized protein</fullName>
    </submittedName>
</protein>
<organism evidence="1 2">
    <name type="scientific">Bradyrhizobium shewense</name>
    <dbReference type="NCBI Taxonomy" id="1761772"/>
    <lineage>
        <taxon>Bacteria</taxon>
        <taxon>Pseudomonadati</taxon>
        <taxon>Pseudomonadota</taxon>
        <taxon>Alphaproteobacteria</taxon>
        <taxon>Hyphomicrobiales</taxon>
        <taxon>Nitrobacteraceae</taxon>
        <taxon>Bradyrhizobium</taxon>
    </lineage>
</organism>
<dbReference type="EMBL" id="FMAI01000034">
    <property type="protein sequence ID" value="SCB55051.1"/>
    <property type="molecule type" value="Genomic_DNA"/>
</dbReference>